<feature type="compositionally biased region" description="Basic and acidic residues" evidence="1">
    <location>
        <begin position="38"/>
        <end position="48"/>
    </location>
</feature>
<feature type="region of interest" description="Disordered" evidence="1">
    <location>
        <begin position="38"/>
        <end position="61"/>
    </location>
</feature>
<protein>
    <submittedName>
        <fullName evidence="2">Uncharacterized protein</fullName>
    </submittedName>
</protein>
<feature type="non-terminal residue" evidence="2">
    <location>
        <position position="1"/>
    </location>
</feature>
<feature type="non-terminal residue" evidence="2">
    <location>
        <position position="61"/>
    </location>
</feature>
<proteinExistence type="predicted"/>
<gene>
    <name evidence="2" type="ORF">AVDCRST_MAG49-3834</name>
</gene>
<sequence length="61" mass="7353">RHERVPDDQEREQRRAVRERRDQRVRLLQPWQHGACDHLRDAEHPGHRADHRGRPHGGVEV</sequence>
<evidence type="ECO:0000313" key="2">
    <source>
        <dbReference type="EMBL" id="CAA9573119.1"/>
    </source>
</evidence>
<evidence type="ECO:0000256" key="1">
    <source>
        <dbReference type="SAM" id="MobiDB-lite"/>
    </source>
</evidence>
<dbReference type="AlphaFoldDB" id="A0A6J4V9H6"/>
<name>A0A6J4V9H6_9BACT</name>
<organism evidence="2">
    <name type="scientific">uncultured Thermomicrobiales bacterium</name>
    <dbReference type="NCBI Taxonomy" id="1645740"/>
    <lineage>
        <taxon>Bacteria</taxon>
        <taxon>Pseudomonadati</taxon>
        <taxon>Thermomicrobiota</taxon>
        <taxon>Thermomicrobia</taxon>
        <taxon>Thermomicrobiales</taxon>
        <taxon>environmental samples</taxon>
    </lineage>
</organism>
<dbReference type="EMBL" id="CADCWG010000271">
    <property type="protein sequence ID" value="CAA9573119.1"/>
    <property type="molecule type" value="Genomic_DNA"/>
</dbReference>
<reference evidence="2" key="1">
    <citation type="submission" date="2020-02" db="EMBL/GenBank/DDBJ databases">
        <authorList>
            <person name="Meier V. D."/>
        </authorList>
    </citation>
    <scope>NUCLEOTIDE SEQUENCE</scope>
    <source>
        <strain evidence="2">AVDCRST_MAG49</strain>
    </source>
</reference>
<accession>A0A6J4V9H6</accession>
<feature type="region of interest" description="Disordered" evidence="1">
    <location>
        <begin position="1"/>
        <end position="22"/>
    </location>
</feature>